<dbReference type="RefSeq" id="XP_033707999.1">
    <property type="nucleotide sequence ID" value="XM_033852108.1"/>
</dbReference>
<feature type="region of interest" description="Disordered" evidence="8">
    <location>
        <begin position="1"/>
        <end position="28"/>
    </location>
</feature>
<proteinExistence type="inferred from homology"/>
<evidence type="ECO:0000313" key="11">
    <source>
        <dbReference type="Proteomes" id="UP000245320"/>
    </source>
</evidence>
<dbReference type="AlphaFoldDB" id="A0A6J3R0J2"/>
<keyword evidence="3" id="KW-0677">Repeat</keyword>
<dbReference type="GO" id="GO:0005886">
    <property type="term" value="C:plasma membrane"/>
    <property type="evidence" value="ECO:0007669"/>
    <property type="project" value="TreeGrafter"/>
</dbReference>
<accession>A0A6J3R0J2</accession>
<evidence type="ECO:0000256" key="8">
    <source>
        <dbReference type="SAM" id="MobiDB-lite"/>
    </source>
</evidence>
<dbReference type="InParanoid" id="A0A6J3R0J2"/>
<dbReference type="PANTHER" id="PTHR17068">
    <property type="entry name" value="MYELOID-ASSOCIATED DIFFERENTIATION MARKER MYADM FAMILY MEMBER"/>
    <property type="match status" value="1"/>
</dbReference>
<feature type="transmembrane region" description="Helical" evidence="9">
    <location>
        <begin position="186"/>
        <end position="203"/>
    </location>
</feature>
<evidence type="ECO:0000256" key="9">
    <source>
        <dbReference type="SAM" id="Phobius"/>
    </source>
</evidence>
<feature type="transmembrane region" description="Helical" evidence="9">
    <location>
        <begin position="125"/>
        <end position="141"/>
    </location>
</feature>
<evidence type="ECO:0000259" key="10">
    <source>
        <dbReference type="PROSITE" id="PS51225"/>
    </source>
</evidence>
<evidence type="ECO:0000256" key="7">
    <source>
        <dbReference type="PROSITE-ProRule" id="PRU00581"/>
    </source>
</evidence>
<keyword evidence="5 7" id="KW-0472">Membrane</keyword>
<dbReference type="GO" id="GO:0005911">
    <property type="term" value="C:cell-cell junction"/>
    <property type="evidence" value="ECO:0007669"/>
    <property type="project" value="TreeGrafter"/>
</dbReference>
<comment type="similarity">
    <text evidence="6">Belongs to the MAL family.</text>
</comment>
<dbReference type="OrthoDB" id="8737882at2759"/>
<feature type="transmembrane region" description="Helical" evidence="9">
    <location>
        <begin position="148"/>
        <end position="166"/>
    </location>
</feature>
<dbReference type="InterPro" id="IPR008253">
    <property type="entry name" value="Marvel"/>
</dbReference>
<evidence type="ECO:0000256" key="6">
    <source>
        <dbReference type="ARBA" id="ARBA00034721"/>
    </source>
</evidence>
<organism evidence="11 12">
    <name type="scientific">Tursiops truncatus</name>
    <name type="common">Atlantic bottle-nosed dolphin</name>
    <name type="synonym">Delphinus truncatus</name>
    <dbReference type="NCBI Taxonomy" id="9739"/>
    <lineage>
        <taxon>Eukaryota</taxon>
        <taxon>Metazoa</taxon>
        <taxon>Chordata</taxon>
        <taxon>Craniata</taxon>
        <taxon>Vertebrata</taxon>
        <taxon>Euteleostomi</taxon>
        <taxon>Mammalia</taxon>
        <taxon>Eutheria</taxon>
        <taxon>Laurasiatheria</taxon>
        <taxon>Artiodactyla</taxon>
        <taxon>Whippomorpha</taxon>
        <taxon>Cetacea</taxon>
        <taxon>Odontoceti</taxon>
        <taxon>Delphinidae</taxon>
        <taxon>Tursiops</taxon>
    </lineage>
</organism>
<name>A0A6J3R0J2_TURTR</name>
<keyword evidence="11" id="KW-1185">Reference proteome</keyword>
<dbReference type="InterPro" id="IPR047123">
    <property type="entry name" value="MYADM-like"/>
</dbReference>
<comment type="subcellular location">
    <subcellularLocation>
        <location evidence="1">Membrane</location>
        <topology evidence="1">Multi-pass membrane protein</topology>
    </subcellularLocation>
</comment>
<keyword evidence="4 9" id="KW-1133">Transmembrane helix</keyword>
<evidence type="ECO:0000256" key="2">
    <source>
        <dbReference type="ARBA" id="ARBA00022692"/>
    </source>
</evidence>
<protein>
    <submittedName>
        <fullName evidence="12">Myeloid-associated differentiation marker-like</fullName>
    </submittedName>
</protein>
<dbReference type="PROSITE" id="PS51225">
    <property type="entry name" value="MARVEL"/>
    <property type="match status" value="1"/>
</dbReference>
<feature type="transmembrane region" description="Helical" evidence="9">
    <location>
        <begin position="87"/>
        <end position="105"/>
    </location>
</feature>
<sequence length="275" mass="31455">MAVDPDQKQLSPRPSQLHSPPHPRTRWRGRSLGNLTPAWLQDICHPAQVWLSLKKPTLRASIIFRITYIQFLSPDPTKNHTITTTTFACMAAVLYATEVAWVWVWPGDISNCVPTLLGMLRRLENYVACVIFIFISSPYLYQHQLALVWYVAMYSICFILGAMNFIVKGSDCDEDTKLPVRFPRFLSGQTVLSIFFYILWPLYKFSKKFGVQPQRSSNGSCRDRLTSLVCIWDQRLAVTVMTAINLLIYAADMAYLAQEAFVGTKDQPRGSRFPF</sequence>
<reference evidence="12" key="1">
    <citation type="submission" date="2025-08" db="UniProtKB">
        <authorList>
            <consortium name="RefSeq"/>
        </authorList>
    </citation>
    <scope>IDENTIFICATION</scope>
    <source>
        <tissue evidence="12">Spleen</tissue>
    </source>
</reference>
<dbReference type="Proteomes" id="UP000245320">
    <property type="component" value="Chromosome 2"/>
</dbReference>
<gene>
    <name evidence="12" type="primary">LOC117311138</name>
</gene>
<evidence type="ECO:0000256" key="5">
    <source>
        <dbReference type="ARBA" id="ARBA00023136"/>
    </source>
</evidence>
<feature type="domain" description="MARVEL" evidence="10">
    <location>
        <begin position="112"/>
        <end position="261"/>
    </location>
</feature>
<dbReference type="PANTHER" id="PTHR17068:SF16">
    <property type="entry name" value="MARVEL DOMAIN-CONTAINING PROTEIN"/>
    <property type="match status" value="1"/>
</dbReference>
<keyword evidence="2 7" id="KW-0812">Transmembrane</keyword>
<evidence type="ECO:0000256" key="3">
    <source>
        <dbReference type="ARBA" id="ARBA00022737"/>
    </source>
</evidence>
<evidence type="ECO:0000256" key="4">
    <source>
        <dbReference type="ARBA" id="ARBA00022989"/>
    </source>
</evidence>
<dbReference type="GeneID" id="117311138"/>
<feature type="compositionally biased region" description="Polar residues" evidence="8">
    <location>
        <begin position="8"/>
        <end position="18"/>
    </location>
</feature>
<evidence type="ECO:0000313" key="12">
    <source>
        <dbReference type="RefSeq" id="XP_033707999.1"/>
    </source>
</evidence>
<evidence type="ECO:0000256" key="1">
    <source>
        <dbReference type="ARBA" id="ARBA00004141"/>
    </source>
</evidence>